<dbReference type="PANTHER" id="PTHR45033">
    <property type="match status" value="1"/>
</dbReference>
<accession>A0AA37GN81</accession>
<evidence type="ECO:0000259" key="1">
    <source>
        <dbReference type="Pfam" id="PF08240"/>
    </source>
</evidence>
<dbReference type="PANTHER" id="PTHR45033:SF2">
    <property type="entry name" value="ZINC-TYPE ALCOHOL DEHYDROGENASE-LIKE PROTEIN C1773.06C"/>
    <property type="match status" value="1"/>
</dbReference>
<dbReference type="InterPro" id="IPR013154">
    <property type="entry name" value="ADH-like_N"/>
</dbReference>
<evidence type="ECO:0000313" key="2">
    <source>
        <dbReference type="EMBL" id="GJC83779.1"/>
    </source>
</evidence>
<sequence length="176" mass="18990">MGLTNTTRGWQIEGTAPIDGSGALIWKESQLPRLSEYNVLVKFHAWSLNYPEIAIATGTYPWRPEIPASVPGSDAAGEVVAVGSGVKDFQTGDGVFPVYYPNYDFGPATTSENGHGVPGLDAPGTFREYAIFDQRALMPTPKNLSYEETASLPCSALTAWNALYGYTPIKPGSWVL</sequence>
<name>A0AA37GN81_9PEZI</name>
<dbReference type="EMBL" id="BPPX01000012">
    <property type="protein sequence ID" value="GJC83779.1"/>
    <property type="molecule type" value="Genomic_DNA"/>
</dbReference>
<comment type="caution">
    <text evidence="2">The sequence shown here is derived from an EMBL/GenBank/DDBJ whole genome shotgun (WGS) entry which is preliminary data.</text>
</comment>
<dbReference type="SUPFAM" id="SSF50129">
    <property type="entry name" value="GroES-like"/>
    <property type="match status" value="1"/>
</dbReference>
<dbReference type="InterPro" id="IPR011032">
    <property type="entry name" value="GroES-like_sf"/>
</dbReference>
<feature type="domain" description="Alcohol dehydrogenase-like N-terminal" evidence="1">
    <location>
        <begin position="38"/>
        <end position="142"/>
    </location>
</feature>
<dbReference type="Proteomes" id="UP001055172">
    <property type="component" value="Unassembled WGS sequence"/>
</dbReference>
<protein>
    <submittedName>
        <fullName evidence="2">Zinc-type alcohol dehydrogenase-like protein C1773.06c</fullName>
    </submittedName>
</protein>
<proteinExistence type="predicted"/>
<dbReference type="Gene3D" id="3.90.180.10">
    <property type="entry name" value="Medium-chain alcohol dehydrogenases, catalytic domain"/>
    <property type="match status" value="1"/>
</dbReference>
<dbReference type="AlphaFoldDB" id="A0AA37GN81"/>
<reference evidence="2 3" key="1">
    <citation type="submission" date="2021-07" db="EMBL/GenBank/DDBJ databases">
        <title>Genome data of Colletotrichum spaethianum.</title>
        <authorList>
            <person name="Utami Y.D."/>
            <person name="Hiruma K."/>
        </authorList>
    </citation>
    <scope>NUCLEOTIDE SEQUENCE [LARGE SCALE GENOMIC DNA]</scope>
    <source>
        <strain evidence="2 3">MAFF 242679</strain>
    </source>
</reference>
<keyword evidence="3" id="KW-1185">Reference proteome</keyword>
<organism evidence="2 3">
    <name type="scientific">Colletotrichum liriopes</name>
    <dbReference type="NCBI Taxonomy" id="708192"/>
    <lineage>
        <taxon>Eukaryota</taxon>
        <taxon>Fungi</taxon>
        <taxon>Dikarya</taxon>
        <taxon>Ascomycota</taxon>
        <taxon>Pezizomycotina</taxon>
        <taxon>Sordariomycetes</taxon>
        <taxon>Hypocreomycetidae</taxon>
        <taxon>Glomerellales</taxon>
        <taxon>Glomerellaceae</taxon>
        <taxon>Colletotrichum</taxon>
        <taxon>Colletotrichum spaethianum species complex</taxon>
    </lineage>
</organism>
<gene>
    <name evidence="2" type="ORF">ColLi_06617</name>
</gene>
<dbReference type="InterPro" id="IPR052711">
    <property type="entry name" value="Zinc_ADH-like"/>
</dbReference>
<dbReference type="Pfam" id="PF08240">
    <property type="entry name" value="ADH_N"/>
    <property type="match status" value="1"/>
</dbReference>
<evidence type="ECO:0000313" key="3">
    <source>
        <dbReference type="Proteomes" id="UP001055172"/>
    </source>
</evidence>